<feature type="region of interest" description="Disordered" evidence="1">
    <location>
        <begin position="27"/>
        <end position="102"/>
    </location>
</feature>
<accession>A0ABP8VV13</accession>
<protein>
    <recommendedName>
        <fullName evidence="4">Secreted protein</fullName>
    </recommendedName>
</protein>
<evidence type="ECO:0000256" key="1">
    <source>
        <dbReference type="SAM" id="MobiDB-lite"/>
    </source>
</evidence>
<evidence type="ECO:0000313" key="3">
    <source>
        <dbReference type="Proteomes" id="UP001500192"/>
    </source>
</evidence>
<keyword evidence="3" id="KW-1185">Reference proteome</keyword>
<proteinExistence type="predicted"/>
<evidence type="ECO:0000313" key="2">
    <source>
        <dbReference type="EMBL" id="GAA4672523.1"/>
    </source>
</evidence>
<dbReference type="RefSeq" id="WP_346057037.1">
    <property type="nucleotide sequence ID" value="NZ_BAABIB010000184.1"/>
</dbReference>
<dbReference type="EMBL" id="BAABIB010000184">
    <property type="protein sequence ID" value="GAA4672523.1"/>
    <property type="molecule type" value="Genomic_DNA"/>
</dbReference>
<reference evidence="3" key="1">
    <citation type="journal article" date="2019" name="Int. J. Syst. Evol. Microbiol.">
        <title>The Global Catalogue of Microorganisms (GCM) 10K type strain sequencing project: providing services to taxonomists for standard genome sequencing and annotation.</title>
        <authorList>
            <consortium name="The Broad Institute Genomics Platform"/>
            <consortium name="The Broad Institute Genome Sequencing Center for Infectious Disease"/>
            <person name="Wu L."/>
            <person name="Ma J."/>
        </authorList>
    </citation>
    <scope>NUCLEOTIDE SEQUENCE [LARGE SCALE GENOMIC DNA]</scope>
    <source>
        <strain evidence="3">JCM 18054</strain>
    </source>
</reference>
<evidence type="ECO:0008006" key="4">
    <source>
        <dbReference type="Google" id="ProtNLM"/>
    </source>
</evidence>
<name>A0ABP8VV13_9PSEU</name>
<feature type="compositionally biased region" description="Basic and acidic residues" evidence="1">
    <location>
        <begin position="92"/>
        <end position="102"/>
    </location>
</feature>
<sequence>MFVVWIIGALLLLAAAVACALLVHTRRAQRRTDVGTGPQYAPTSVDPRGRWQVSRLGPDLLEPAPYVLDTDHDGPTGTPPPPTVRTQPASRPRSERRDRGTE</sequence>
<comment type="caution">
    <text evidence="2">The sequence shown here is derived from an EMBL/GenBank/DDBJ whole genome shotgun (WGS) entry which is preliminary data.</text>
</comment>
<organism evidence="2 3">
    <name type="scientific">Amycolatopsis dongchuanensis</name>
    <dbReference type="NCBI Taxonomy" id="1070866"/>
    <lineage>
        <taxon>Bacteria</taxon>
        <taxon>Bacillati</taxon>
        <taxon>Actinomycetota</taxon>
        <taxon>Actinomycetes</taxon>
        <taxon>Pseudonocardiales</taxon>
        <taxon>Pseudonocardiaceae</taxon>
        <taxon>Amycolatopsis</taxon>
    </lineage>
</organism>
<dbReference type="Proteomes" id="UP001500192">
    <property type="component" value="Unassembled WGS sequence"/>
</dbReference>
<gene>
    <name evidence="2" type="ORF">GCM10023214_79010</name>
</gene>